<evidence type="ECO:0000256" key="1">
    <source>
        <dbReference type="ARBA" id="ARBA00000294"/>
    </source>
</evidence>
<dbReference type="AlphaFoldDB" id="A0A2T3BCJ4"/>
<dbReference type="EMBL" id="KZ679006">
    <property type="protein sequence ID" value="PSS27130.1"/>
    <property type="molecule type" value="Genomic_DNA"/>
</dbReference>
<dbReference type="Pfam" id="PF00557">
    <property type="entry name" value="Peptidase_M24"/>
    <property type="match status" value="1"/>
</dbReference>
<dbReference type="GO" id="GO:0070006">
    <property type="term" value="F:metalloaminopeptidase activity"/>
    <property type="evidence" value="ECO:0007669"/>
    <property type="project" value="UniProtKB-UniRule"/>
</dbReference>
<dbReference type="CDD" id="cd03508">
    <property type="entry name" value="Delta4-sphingolipid-FADS-like"/>
    <property type="match status" value="1"/>
</dbReference>
<dbReference type="Gene3D" id="3.90.230.10">
    <property type="entry name" value="Creatinase/methionine aminopeptidase superfamily"/>
    <property type="match status" value="1"/>
</dbReference>
<evidence type="ECO:0000256" key="5">
    <source>
        <dbReference type="ARBA" id="ARBA00006146"/>
    </source>
</evidence>
<dbReference type="PANTHER" id="PTHR45777:SF2">
    <property type="entry name" value="METHIONINE AMINOPEPTIDASE 2"/>
    <property type="match status" value="1"/>
</dbReference>
<evidence type="ECO:0000256" key="11">
    <source>
        <dbReference type="ARBA" id="ARBA00022801"/>
    </source>
</evidence>
<comment type="similarity">
    <text evidence="13">Belongs to the peptidase M24A family. Methionine aminopeptidase eukaryotic type 2 subfamily.</text>
</comment>
<dbReference type="STRING" id="857342.A0A2T3BCJ4"/>
<feature type="compositionally biased region" description="Basic residues" evidence="15">
    <location>
        <begin position="60"/>
        <end position="71"/>
    </location>
</feature>
<gene>
    <name evidence="17" type="ORF">M430DRAFT_46249</name>
</gene>
<keyword evidence="18" id="KW-1185">Reference proteome</keyword>
<evidence type="ECO:0000256" key="2">
    <source>
        <dbReference type="ARBA" id="ARBA00001936"/>
    </source>
</evidence>
<comment type="similarity">
    <text evidence="5">Belongs to the fatty acid desaturase type 1 family. DEGS subfamily.</text>
</comment>
<feature type="binding site" evidence="13">
    <location>
        <position position="201"/>
    </location>
    <ligand>
        <name>substrate</name>
    </ligand>
</feature>
<feature type="binding site" evidence="13">
    <location>
        <position position="221"/>
    </location>
    <ligand>
        <name>a divalent metal cation</name>
        <dbReference type="ChEBI" id="CHEBI:60240"/>
        <label>1</label>
    </ligand>
</feature>
<feature type="domain" description="Sphingolipid delta4-desaturase N-terminal" evidence="16">
    <location>
        <begin position="474"/>
        <end position="512"/>
    </location>
</feature>
<evidence type="ECO:0000256" key="9">
    <source>
        <dbReference type="ARBA" id="ARBA00022692"/>
    </source>
</evidence>
<feature type="region of interest" description="Disordered" evidence="15">
    <location>
        <begin position="439"/>
        <end position="468"/>
    </location>
</feature>
<dbReference type="GO" id="GO:0004239">
    <property type="term" value="F:initiator methionyl aminopeptidase activity"/>
    <property type="evidence" value="ECO:0007669"/>
    <property type="project" value="UniProtKB-UniRule"/>
</dbReference>
<evidence type="ECO:0000256" key="10">
    <source>
        <dbReference type="ARBA" id="ARBA00022723"/>
    </source>
</evidence>
<dbReference type="InterPro" id="IPR011388">
    <property type="entry name" value="DES1/DES2"/>
</dbReference>
<proteinExistence type="inferred from homology"/>
<dbReference type="Pfam" id="PF08557">
    <property type="entry name" value="Lipid_DES"/>
    <property type="match status" value="1"/>
</dbReference>
<comment type="catalytic activity">
    <reaction evidence="1 13 14">
        <text>Release of N-terminal amino acids, preferentially methionine, from peptides and arylamides.</text>
        <dbReference type="EC" id="3.4.11.18"/>
    </reaction>
</comment>
<dbReference type="Gene3D" id="1.10.10.10">
    <property type="entry name" value="Winged helix-like DNA-binding domain superfamily/Winged helix DNA-binding domain"/>
    <property type="match status" value="1"/>
</dbReference>
<keyword evidence="10 13" id="KW-0479">Metal-binding</keyword>
<evidence type="ECO:0000256" key="8">
    <source>
        <dbReference type="ARBA" id="ARBA00022670"/>
    </source>
</evidence>
<comment type="subcellular location">
    <subcellularLocation>
        <location evidence="13">Cytoplasm</location>
    </subcellularLocation>
    <subcellularLocation>
        <location evidence="4">Membrane</location>
        <topology evidence="4">Multi-pass membrane protein</topology>
    </subcellularLocation>
</comment>
<organism evidence="17 18">
    <name type="scientific">Amorphotheca resinae ATCC 22711</name>
    <dbReference type="NCBI Taxonomy" id="857342"/>
    <lineage>
        <taxon>Eukaryota</taxon>
        <taxon>Fungi</taxon>
        <taxon>Dikarya</taxon>
        <taxon>Ascomycota</taxon>
        <taxon>Pezizomycotina</taxon>
        <taxon>Leotiomycetes</taxon>
        <taxon>Helotiales</taxon>
        <taxon>Amorphothecaceae</taxon>
        <taxon>Amorphotheca</taxon>
    </lineage>
</organism>
<dbReference type="SUPFAM" id="SSF55920">
    <property type="entry name" value="Creatinase/aminopeptidase"/>
    <property type="match status" value="1"/>
</dbReference>
<dbReference type="InterPro" id="IPR036388">
    <property type="entry name" value="WH-like_DNA-bd_sf"/>
</dbReference>
<dbReference type="InterPro" id="IPR002468">
    <property type="entry name" value="Pept_M24A_MAP2"/>
</dbReference>
<dbReference type="InterPro" id="IPR050247">
    <property type="entry name" value="Met_Aminopeptidase_Type2"/>
</dbReference>
<reference evidence="17 18" key="1">
    <citation type="journal article" date="2018" name="New Phytol.">
        <title>Comparative genomics and transcriptomics depict ericoid mycorrhizal fungi as versatile saprotrophs and plant mutualists.</title>
        <authorList>
            <person name="Martino E."/>
            <person name="Morin E."/>
            <person name="Grelet G.A."/>
            <person name="Kuo A."/>
            <person name="Kohler A."/>
            <person name="Daghino S."/>
            <person name="Barry K.W."/>
            <person name="Cichocki N."/>
            <person name="Clum A."/>
            <person name="Dockter R.B."/>
            <person name="Hainaut M."/>
            <person name="Kuo R.C."/>
            <person name="LaButti K."/>
            <person name="Lindahl B.D."/>
            <person name="Lindquist E.A."/>
            <person name="Lipzen A."/>
            <person name="Khouja H.R."/>
            <person name="Magnuson J."/>
            <person name="Murat C."/>
            <person name="Ohm R.A."/>
            <person name="Singer S.W."/>
            <person name="Spatafora J.W."/>
            <person name="Wang M."/>
            <person name="Veneault-Fourrey C."/>
            <person name="Henrissat B."/>
            <person name="Grigoriev I.V."/>
            <person name="Martin F.M."/>
            <person name="Perotto S."/>
        </authorList>
    </citation>
    <scope>NUCLEOTIDE SEQUENCE [LARGE SCALE GENOMIC DNA]</scope>
    <source>
        <strain evidence="17 18">ATCC 22711</strain>
    </source>
</reference>
<keyword evidence="12" id="KW-1133">Transmembrane helix</keyword>
<dbReference type="HAMAP" id="MF_03175">
    <property type="entry name" value="MetAP_2_euk"/>
    <property type="match status" value="1"/>
</dbReference>
<dbReference type="GO" id="GO:0006508">
    <property type="term" value="P:proteolysis"/>
    <property type="evidence" value="ECO:0007669"/>
    <property type="project" value="UniProtKB-KW"/>
</dbReference>
<feature type="binding site" evidence="13">
    <location>
        <position position="429"/>
    </location>
    <ligand>
        <name>a divalent metal cation</name>
        <dbReference type="ChEBI" id="CHEBI:60240"/>
        <label>2</label>
        <note>catalytic</note>
    </ligand>
</feature>
<dbReference type="GO" id="GO:0005737">
    <property type="term" value="C:cytoplasm"/>
    <property type="evidence" value="ECO:0007669"/>
    <property type="project" value="UniProtKB-SubCell"/>
</dbReference>
<feature type="region of interest" description="Disordered" evidence="15">
    <location>
        <begin position="1"/>
        <end position="94"/>
    </location>
</feature>
<keyword evidence="6 13" id="KW-0031">Aminopeptidase</keyword>
<evidence type="ECO:0000259" key="16">
    <source>
        <dbReference type="SMART" id="SM01269"/>
    </source>
</evidence>
<keyword evidence="12" id="KW-0472">Membrane</keyword>
<dbReference type="SMART" id="SM01269">
    <property type="entry name" value="Lipid_DES"/>
    <property type="match status" value="1"/>
</dbReference>
<evidence type="ECO:0000313" key="17">
    <source>
        <dbReference type="EMBL" id="PSS27130.1"/>
    </source>
</evidence>
<dbReference type="RefSeq" id="XP_024724655.1">
    <property type="nucleotide sequence ID" value="XM_024867829.1"/>
</dbReference>
<feature type="binding site" evidence="13">
    <location>
        <position position="429"/>
    </location>
    <ligand>
        <name>a divalent metal cation</name>
        <dbReference type="ChEBI" id="CHEBI:60240"/>
        <label>1</label>
    </ligand>
</feature>
<dbReference type="GeneID" id="36575910"/>
<feature type="binding site" evidence="13">
    <location>
        <position position="334"/>
    </location>
    <ligand>
        <name>a divalent metal cation</name>
        <dbReference type="ChEBI" id="CHEBI:60240"/>
        <label>2</label>
        <note>catalytic</note>
    </ligand>
</feature>
<evidence type="ECO:0000256" key="12">
    <source>
        <dbReference type="ARBA" id="ARBA00022989"/>
    </source>
</evidence>
<keyword evidence="9" id="KW-0812">Transmembrane</keyword>
<dbReference type="InParanoid" id="A0A2T3BCJ4"/>
<dbReference type="Proteomes" id="UP000241818">
    <property type="component" value="Unassembled WGS sequence"/>
</dbReference>
<dbReference type="EC" id="3.4.11.18" evidence="13"/>
<dbReference type="GO" id="GO:0042284">
    <property type="term" value="F:sphingolipid delta-4 desaturase activity"/>
    <property type="evidence" value="ECO:0007669"/>
    <property type="project" value="InterPro"/>
</dbReference>
<dbReference type="GO" id="GO:0030148">
    <property type="term" value="P:sphingolipid biosynthetic process"/>
    <property type="evidence" value="ECO:0007669"/>
    <property type="project" value="InterPro"/>
</dbReference>
<dbReference type="GO" id="GO:0016020">
    <property type="term" value="C:membrane"/>
    <property type="evidence" value="ECO:0007669"/>
    <property type="project" value="UniProtKB-SubCell"/>
</dbReference>
<name>A0A2T3BCJ4_AMORE</name>
<comment type="cofactor">
    <cofactor evidence="13">
        <name>Co(2+)</name>
        <dbReference type="ChEBI" id="CHEBI:48828"/>
    </cofactor>
    <cofactor evidence="13">
        <name>Zn(2+)</name>
        <dbReference type="ChEBI" id="CHEBI:29105"/>
    </cofactor>
    <cofactor evidence="13">
        <name>Mn(2+)</name>
        <dbReference type="ChEBI" id="CHEBI:29035"/>
    </cofactor>
    <cofactor evidence="13">
        <name>Fe(2+)</name>
        <dbReference type="ChEBI" id="CHEBI:29033"/>
    </cofactor>
    <text evidence="13">Binds 2 divalent metal cations per subunit. Has a high-affinity and a low affinity metal-binding site. The true nature of the physiological cofactor is under debate. The enzyme is active with cobalt, zinc, manganese or divalent iron ions. Most likely, methionine aminopeptidases function as mononuclear Fe(2+)-metalloproteases under physiological conditions, and the catalytically relevant metal-binding site has been assigned to the histidine-containing high-affinity site.</text>
</comment>
<dbReference type="NCBIfam" id="TIGR00501">
    <property type="entry name" value="met_pdase_II"/>
    <property type="match status" value="1"/>
</dbReference>
<dbReference type="InterPro" id="IPR036005">
    <property type="entry name" value="Creatinase/aminopeptidase-like"/>
</dbReference>
<accession>A0A2T3BCJ4</accession>
<protein>
    <recommendedName>
        <fullName evidence="13">Methionine aminopeptidase 2</fullName>
        <shortName evidence="13">MAP 2</shortName>
        <shortName evidence="13">MetAP 2</shortName>
        <ecNumber evidence="13">3.4.11.18</ecNumber>
    </recommendedName>
    <alternativeName>
        <fullName evidence="13">Peptidase M</fullName>
    </alternativeName>
</protein>
<dbReference type="InterPro" id="IPR000994">
    <property type="entry name" value="Pept_M24"/>
</dbReference>
<dbReference type="PANTHER" id="PTHR45777">
    <property type="entry name" value="METHIONINE AMINOPEPTIDASE 2"/>
    <property type="match status" value="1"/>
</dbReference>
<sequence length="813" mass="90839">MAAQAADALANLKVKDPEAVATSAAAAKPNGNDTKAEAEDSDEEEDEKAPAEGGADGAAKKKRKRKRKPKSKSAGALPTKQTSPPRVLLSNLFPNNEYPVGEEVEYRDENLYRTTDEEKRALDRMNNDFLQEYRYAAEVHRQVRHWAHENIKPGQTLTEIAEGIEDSVRALTGHPGLEEGDNIKGGVAFPTGVNLDHIAAHYSPNAGNKTILTKDNVMKVDFGVHINGRIVDSAFTVSFDPMYDNLLTAVKEATNTGIKEAGIDARLGEIGERIQETMESYEVEIRGETFPVKCIRNLNGHDIRQHQIHGGKSVPIVKSNDQTKMEEGEVFAIETFGSTGNGYVRDDLETSHYAKRIDAPNVPLRIASASKLLNVINKNFGTLPFCRRYLDRLGQEKYLLGLNNLVSSGIVEAYPPLVDKKGSYTAQFEHARFPMMPASTSTVTTSREGKDESSARLRAPPEDEAAETAPPLEVKEHDFFWTYTEEPHRTRRQAIIKAHPEVTKLCGPEPLTKYVVLFVVSLQITCAYLLRNTPFLSWKFFLTAYVVGATANQNLFLAIHEISHNLAFKSGNANRALAVFANLPIGIPYSASFRPYHLTHHKSLGVDGLDTDLPTAFEAIFLDSILGKAFFCTFQILFYALRPVCVYKVPFTSIHFINIGAQVLFDYVLVKLGSANSLYYLILCSFLAGSLHPTAGHFIAEHYVFERQPATAKDPLTRTQVPETFSYYGPLNFFTYNVGLHNEHHDFPAVPWTRLPKVHEIAKEFYADLPRHDSWVHVIWQFIWDKEVGMTCRVKRKEGGRKVGGWTQEEVQA</sequence>
<evidence type="ECO:0000256" key="15">
    <source>
        <dbReference type="SAM" id="MobiDB-lite"/>
    </source>
</evidence>
<dbReference type="InterPro" id="IPR001714">
    <property type="entry name" value="Pept_M24_MAP"/>
</dbReference>
<comment type="function">
    <text evidence="13 14">Cotranslationally removes the N-terminal methionine from nascent proteins. The N-terminal methionine is often cleaved when the second residue in the primary sequence is small and uncharged (Met-Ala-, Cys, Gly, Pro, Ser, Thr, or Val).</text>
</comment>
<dbReference type="GO" id="GO:0046872">
    <property type="term" value="F:metal ion binding"/>
    <property type="evidence" value="ECO:0007669"/>
    <property type="project" value="UniProtKB-UniRule"/>
</dbReference>
<feature type="binding site" evidence="13">
    <location>
        <position position="232"/>
    </location>
    <ligand>
        <name>a divalent metal cation</name>
        <dbReference type="ChEBI" id="CHEBI:60240"/>
        <label>2</label>
        <note>catalytic</note>
    </ligand>
</feature>
<feature type="binding site" evidence="13">
    <location>
        <position position="309"/>
    </location>
    <ligand>
        <name>substrate</name>
    </ligand>
</feature>
<feature type="compositionally biased region" description="Basic and acidic residues" evidence="15">
    <location>
        <begin position="447"/>
        <end position="461"/>
    </location>
</feature>
<comment type="cofactor">
    <cofactor evidence="3">
        <name>Fe(2+)</name>
        <dbReference type="ChEBI" id="CHEBI:29033"/>
    </cofactor>
</comment>
<evidence type="ECO:0000256" key="13">
    <source>
        <dbReference type="HAMAP-Rule" id="MF_03175"/>
    </source>
</evidence>
<dbReference type="OrthoDB" id="7848262at2759"/>
<feature type="binding site" evidence="13">
    <location>
        <position position="301"/>
    </location>
    <ligand>
        <name>a divalent metal cation</name>
        <dbReference type="ChEBI" id="CHEBI:60240"/>
        <label>2</label>
        <note>catalytic</note>
    </ligand>
</feature>
<evidence type="ECO:0000256" key="6">
    <source>
        <dbReference type="ARBA" id="ARBA00022438"/>
    </source>
</evidence>
<evidence type="ECO:0000256" key="4">
    <source>
        <dbReference type="ARBA" id="ARBA00004141"/>
    </source>
</evidence>
<dbReference type="SUPFAM" id="SSF46785">
    <property type="entry name" value="Winged helix' DNA-binding domain"/>
    <property type="match status" value="1"/>
</dbReference>
<keyword evidence="11 13" id="KW-0378">Hydrolase</keyword>
<evidence type="ECO:0000256" key="3">
    <source>
        <dbReference type="ARBA" id="ARBA00001954"/>
    </source>
</evidence>
<keyword evidence="8 13" id="KW-0645">Protease</keyword>
<dbReference type="InterPro" id="IPR013866">
    <property type="entry name" value="Sphingolipid_d4-desaturase_N"/>
</dbReference>
<feature type="binding site" evidence="13">
    <location>
        <position position="232"/>
    </location>
    <ligand>
        <name>a divalent metal cation</name>
        <dbReference type="ChEBI" id="CHEBI:60240"/>
        <label>1</label>
    </ligand>
</feature>
<evidence type="ECO:0000313" key="18">
    <source>
        <dbReference type="Proteomes" id="UP000241818"/>
    </source>
</evidence>
<evidence type="ECO:0000256" key="7">
    <source>
        <dbReference type="ARBA" id="ARBA00022490"/>
    </source>
</evidence>
<dbReference type="PRINTS" id="PR00599">
    <property type="entry name" value="MAPEPTIDASE"/>
</dbReference>
<feature type="compositionally biased region" description="Low complexity" evidence="15">
    <location>
        <begin position="1"/>
        <end position="10"/>
    </location>
</feature>
<dbReference type="CDD" id="cd01088">
    <property type="entry name" value="MetAP2"/>
    <property type="match status" value="1"/>
</dbReference>
<comment type="cofactor">
    <cofactor evidence="2">
        <name>Mn(2+)</name>
        <dbReference type="ChEBI" id="CHEBI:29035"/>
    </cofactor>
</comment>
<keyword evidence="7 13" id="KW-0963">Cytoplasm</keyword>
<dbReference type="InterPro" id="IPR036390">
    <property type="entry name" value="WH_DNA-bd_sf"/>
</dbReference>
<dbReference type="InterPro" id="IPR005804">
    <property type="entry name" value="FA_desaturase_dom"/>
</dbReference>
<evidence type="ECO:0000256" key="14">
    <source>
        <dbReference type="RuleBase" id="RU003653"/>
    </source>
</evidence>
<dbReference type="Pfam" id="PF00487">
    <property type="entry name" value="FA_desaturase"/>
    <property type="match status" value="1"/>
</dbReference>